<comment type="caution">
    <text evidence="4">The sequence shown here is derived from an EMBL/GenBank/DDBJ whole genome shotgun (WGS) entry which is preliminary data.</text>
</comment>
<protein>
    <recommendedName>
        <fullName evidence="3">Xylanolytic transcriptional activator regulatory domain-containing protein</fullName>
    </recommendedName>
</protein>
<keyword evidence="1" id="KW-0539">Nucleus</keyword>
<feature type="domain" description="Xylanolytic transcriptional activator regulatory" evidence="3">
    <location>
        <begin position="272"/>
        <end position="343"/>
    </location>
</feature>
<dbReference type="Proteomes" id="UP001345827">
    <property type="component" value="Unassembled WGS sequence"/>
</dbReference>
<dbReference type="PANTHER" id="PTHR47425">
    <property type="entry name" value="FARB-RELATED"/>
    <property type="match status" value="1"/>
</dbReference>
<dbReference type="InterPro" id="IPR052761">
    <property type="entry name" value="Fungal_Detox/Toxin_TFs"/>
</dbReference>
<dbReference type="SMART" id="SM00906">
    <property type="entry name" value="Fungal_trans"/>
    <property type="match status" value="1"/>
</dbReference>
<dbReference type="GO" id="GO:0006351">
    <property type="term" value="P:DNA-templated transcription"/>
    <property type="evidence" value="ECO:0007669"/>
    <property type="project" value="InterPro"/>
</dbReference>
<evidence type="ECO:0000313" key="4">
    <source>
        <dbReference type="EMBL" id="KAK5527768.1"/>
    </source>
</evidence>
<dbReference type="GO" id="GO:0003677">
    <property type="term" value="F:DNA binding"/>
    <property type="evidence" value="ECO:0007669"/>
    <property type="project" value="InterPro"/>
</dbReference>
<feature type="region of interest" description="Disordered" evidence="2">
    <location>
        <begin position="26"/>
        <end position="48"/>
    </location>
</feature>
<evidence type="ECO:0000313" key="5">
    <source>
        <dbReference type="Proteomes" id="UP001345827"/>
    </source>
</evidence>
<dbReference type="CDD" id="cd12148">
    <property type="entry name" value="fungal_TF_MHR"/>
    <property type="match status" value="1"/>
</dbReference>
<sequence>MVESGMPCTNCKLDGEVCEAAQNKRRLRKGGESERQSTTTLDADFNPPNSPLWPFVGATFATDIFPQGASLETEADFGLTDNVELDPEAIAGDAFSRKENWLSLGSANTLPGLGEVCPRNSRGTKQSVEMPSGIHPIPLHIAEDDVAFLQRKGALNIPEEPLCDKLLEAYVHFVHPFLPVIDLDDFFGAIRGPDQTGTVSLMLFQAVMFAAITFVDVEYLRSYETRRAAQKSFFGKVKMLYDFDYETDQVVIVQSILLMTYWYESPNCPKDIWHWLGIAISAARSVGINCNPGESVVTRTRCLWKRIWWCCFMRDRLIAAGMRRPMRIKDEECQLSALEIDDFQDCGRFSNYEHILHGWCTTIDGPLETDLAHMCISLTKLCQIIGHILTIQYSTPDQKTGGTCGPTMKLLPRKSPAAAHDFAACVQELERWHEELPPAVHCSTNIKNVVQINDRVTYLHSRLLMGVYLGITSALHRPQLMLVKTDDSDGRNARAKIYQAAHGIADIFRDLFARDMIRLLPTTGVALSLPACIVLHADTQSPASPTREGSKNDLHLCISALRRLQEMHPSADFALFVLSQAVKRSGSPPSIASPHILPTASEASKLNQQFESPLDRVDDPGLTAGLLVFTSTLSEHEMQLLSGYTPTPAEESLQSVMTGTSVSHLANGEDGEQGSSVLPGPAMHAPLHESPAWWDFEDLINFGQTPTL</sequence>
<proteinExistence type="predicted"/>
<dbReference type="EMBL" id="JAXLQG010000033">
    <property type="protein sequence ID" value="KAK5527768.1"/>
    <property type="molecule type" value="Genomic_DNA"/>
</dbReference>
<dbReference type="Pfam" id="PF04082">
    <property type="entry name" value="Fungal_trans"/>
    <property type="match status" value="1"/>
</dbReference>
<accession>A0AAV9PT74</accession>
<evidence type="ECO:0000259" key="3">
    <source>
        <dbReference type="SMART" id="SM00906"/>
    </source>
</evidence>
<dbReference type="AlphaFoldDB" id="A0AAV9PT74"/>
<dbReference type="PANTHER" id="PTHR47425:SF3">
    <property type="entry name" value="ZN(II)2CYS6 TRANSCRIPTION FACTOR (EUROFUNG)"/>
    <property type="match status" value="1"/>
</dbReference>
<gene>
    <name evidence="4" type="ORF">LTR25_010899</name>
</gene>
<evidence type="ECO:0000256" key="1">
    <source>
        <dbReference type="ARBA" id="ARBA00023242"/>
    </source>
</evidence>
<dbReference type="InterPro" id="IPR007219">
    <property type="entry name" value="XnlR_reg_dom"/>
</dbReference>
<name>A0AAV9PT74_9PEZI</name>
<reference evidence="4 5" key="1">
    <citation type="submission" date="2023-06" db="EMBL/GenBank/DDBJ databases">
        <title>Black Yeasts Isolated from many extreme environments.</title>
        <authorList>
            <person name="Coleine C."/>
            <person name="Stajich J.E."/>
            <person name="Selbmann L."/>
        </authorList>
    </citation>
    <scope>NUCLEOTIDE SEQUENCE [LARGE SCALE GENOMIC DNA]</scope>
    <source>
        <strain evidence="4 5">CCFEE 5887</strain>
    </source>
</reference>
<evidence type="ECO:0000256" key="2">
    <source>
        <dbReference type="SAM" id="MobiDB-lite"/>
    </source>
</evidence>
<organism evidence="4 5">
    <name type="scientific">Vermiconidia calcicola</name>
    <dbReference type="NCBI Taxonomy" id="1690605"/>
    <lineage>
        <taxon>Eukaryota</taxon>
        <taxon>Fungi</taxon>
        <taxon>Dikarya</taxon>
        <taxon>Ascomycota</taxon>
        <taxon>Pezizomycotina</taxon>
        <taxon>Dothideomycetes</taxon>
        <taxon>Dothideomycetidae</taxon>
        <taxon>Mycosphaerellales</taxon>
        <taxon>Extremaceae</taxon>
        <taxon>Vermiconidia</taxon>
    </lineage>
</organism>
<dbReference type="GO" id="GO:0008270">
    <property type="term" value="F:zinc ion binding"/>
    <property type="evidence" value="ECO:0007669"/>
    <property type="project" value="InterPro"/>
</dbReference>
<keyword evidence="5" id="KW-1185">Reference proteome</keyword>